<name>A0A3M7PW89_BRAPC</name>
<dbReference type="EMBL" id="REGN01008575">
    <property type="protein sequence ID" value="RNA03234.1"/>
    <property type="molecule type" value="Genomic_DNA"/>
</dbReference>
<evidence type="ECO:0000256" key="1">
    <source>
        <dbReference type="SAM" id="MobiDB-lite"/>
    </source>
</evidence>
<reference evidence="2 3" key="1">
    <citation type="journal article" date="2018" name="Sci. Rep.">
        <title>Genomic signatures of local adaptation to the degree of environmental predictability in rotifers.</title>
        <authorList>
            <person name="Franch-Gras L."/>
            <person name="Hahn C."/>
            <person name="Garcia-Roger E.M."/>
            <person name="Carmona M.J."/>
            <person name="Serra M."/>
            <person name="Gomez A."/>
        </authorList>
    </citation>
    <scope>NUCLEOTIDE SEQUENCE [LARGE SCALE GENOMIC DNA]</scope>
    <source>
        <strain evidence="2">HYR1</strain>
    </source>
</reference>
<organism evidence="2 3">
    <name type="scientific">Brachionus plicatilis</name>
    <name type="common">Marine rotifer</name>
    <name type="synonym">Brachionus muelleri</name>
    <dbReference type="NCBI Taxonomy" id="10195"/>
    <lineage>
        <taxon>Eukaryota</taxon>
        <taxon>Metazoa</taxon>
        <taxon>Spiralia</taxon>
        <taxon>Gnathifera</taxon>
        <taxon>Rotifera</taxon>
        <taxon>Eurotatoria</taxon>
        <taxon>Monogononta</taxon>
        <taxon>Pseudotrocha</taxon>
        <taxon>Ploima</taxon>
        <taxon>Brachionidae</taxon>
        <taxon>Brachionus</taxon>
    </lineage>
</organism>
<keyword evidence="3" id="KW-1185">Reference proteome</keyword>
<feature type="region of interest" description="Disordered" evidence="1">
    <location>
        <begin position="64"/>
        <end position="83"/>
    </location>
</feature>
<evidence type="ECO:0000313" key="3">
    <source>
        <dbReference type="Proteomes" id="UP000276133"/>
    </source>
</evidence>
<sequence length="458" mass="52875">MLLEIKAIFFALLMENNPYSRNYSSRLESTRDKICPTLLSNQAIIIFNNHIKFIHNNQIENDGNVDEFNNHESSEDEHESEPEQQFDVLNQMLNKYCNQTAQLFTITHCERLKETDCDLLTHPYKFVVYNCIRHRKEIKSRGTCIRTTQKYNANGCSVYIRRSSFNEFNVVNQFYEHLSAPIASWLEIQYSISQERPYSLERTDDNAAFHVKIENKSYSIKLSNSTAVCSCYEHLSLDLPCRSSLKINMFDPLTIPNRHRLDLDLVDINDDVQTLVTHVNDLDTIESVLPSKNNMNEKTKYVASFRLAQELCNSMKKLGPTRYEVMMQKLLELKKEVDDEFYATNEDASSQENDDIPLSQSSIASTSSSQFSIIAPKIGRKKDVKKKASHGQLTMYCSNMQKINEDESEHAALVLAPDCKVSKNEQRIKKFLLVVIVDESKINKIMSTQVKIQEEDLI</sequence>
<evidence type="ECO:0000313" key="2">
    <source>
        <dbReference type="EMBL" id="RNA03234.1"/>
    </source>
</evidence>
<feature type="compositionally biased region" description="Acidic residues" evidence="1">
    <location>
        <begin position="74"/>
        <end position="83"/>
    </location>
</feature>
<dbReference type="Proteomes" id="UP000276133">
    <property type="component" value="Unassembled WGS sequence"/>
</dbReference>
<dbReference type="OrthoDB" id="10663223at2759"/>
<comment type="caution">
    <text evidence="2">The sequence shown here is derived from an EMBL/GenBank/DDBJ whole genome shotgun (WGS) entry which is preliminary data.</text>
</comment>
<protein>
    <recommendedName>
        <fullName evidence="4">SWIM-type domain-containing protein</fullName>
    </recommendedName>
</protein>
<feature type="non-terminal residue" evidence="2">
    <location>
        <position position="458"/>
    </location>
</feature>
<proteinExistence type="predicted"/>
<dbReference type="AlphaFoldDB" id="A0A3M7PW89"/>
<accession>A0A3M7PW89</accession>
<evidence type="ECO:0008006" key="4">
    <source>
        <dbReference type="Google" id="ProtNLM"/>
    </source>
</evidence>
<gene>
    <name evidence="2" type="ORF">BpHYR1_009335</name>
</gene>